<dbReference type="PANTHER" id="PTHR43611:SF3">
    <property type="entry name" value="FLAVIN MONONUCLEOTIDE HYDROLASE 1, CHLOROPLATIC"/>
    <property type="match status" value="1"/>
</dbReference>
<dbReference type="EMBL" id="UGVI01000001">
    <property type="protein sequence ID" value="SUE14757.1"/>
    <property type="molecule type" value="Genomic_DNA"/>
</dbReference>
<dbReference type="InterPro" id="IPR023214">
    <property type="entry name" value="HAD_sf"/>
</dbReference>
<dbReference type="NCBIfam" id="TIGR01509">
    <property type="entry name" value="HAD-SF-IA-v3"/>
    <property type="match status" value="1"/>
</dbReference>
<reference evidence="2 3" key="1">
    <citation type="submission" date="2018-06" db="EMBL/GenBank/DDBJ databases">
        <authorList>
            <consortium name="Pathogen Informatics"/>
            <person name="Doyle S."/>
        </authorList>
    </citation>
    <scope>NUCLEOTIDE SEQUENCE [LARGE SCALE GENOMIC DNA]</scope>
    <source>
        <strain evidence="2 3">NCTC13296</strain>
    </source>
</reference>
<evidence type="ECO:0000256" key="1">
    <source>
        <dbReference type="SAM" id="MobiDB-lite"/>
    </source>
</evidence>
<dbReference type="EC" id="3.1.3.-" evidence="2"/>
<sequence length="171" mass="17167">MPGTYGGVVLRGLVLDVGGVLVGPGSDPGAFGAVVAFLRARGVRTALLSNDPGGPGAQWLRDLEGAFVDRVVLSGDAGVAKPDPESYLLVARLLDLGPGECVFVDDAVGNVRGAAAAGMVGVHHDGSHDAPGELAVLFDLDPEEIGGGAAGGAEPWWRCSAGSGQEGERGR</sequence>
<dbReference type="Pfam" id="PF00702">
    <property type="entry name" value="Hydrolase"/>
    <property type="match status" value="1"/>
</dbReference>
<dbReference type="SUPFAM" id="SSF56784">
    <property type="entry name" value="HAD-like"/>
    <property type="match status" value="1"/>
</dbReference>
<name>A0A379LXJ5_9NOCA</name>
<evidence type="ECO:0000313" key="3">
    <source>
        <dbReference type="Proteomes" id="UP000254569"/>
    </source>
</evidence>
<accession>A0A379LXJ5</accession>
<protein>
    <submittedName>
        <fullName evidence="2">Hydrolase</fullName>
        <ecNumber evidence="2">3.1.3.-</ecNumber>
    </submittedName>
</protein>
<feature type="region of interest" description="Disordered" evidence="1">
    <location>
        <begin position="148"/>
        <end position="171"/>
    </location>
</feature>
<dbReference type="Gene3D" id="3.40.50.1000">
    <property type="entry name" value="HAD superfamily/HAD-like"/>
    <property type="match status" value="1"/>
</dbReference>
<organism evidence="2 3">
    <name type="scientific">Rhodococcus gordoniae</name>
    <dbReference type="NCBI Taxonomy" id="223392"/>
    <lineage>
        <taxon>Bacteria</taxon>
        <taxon>Bacillati</taxon>
        <taxon>Actinomycetota</taxon>
        <taxon>Actinomycetes</taxon>
        <taxon>Mycobacteriales</taxon>
        <taxon>Nocardiaceae</taxon>
        <taxon>Rhodococcus</taxon>
    </lineage>
</organism>
<proteinExistence type="predicted"/>
<evidence type="ECO:0000313" key="2">
    <source>
        <dbReference type="EMBL" id="SUE14757.1"/>
    </source>
</evidence>
<dbReference type="PANTHER" id="PTHR43611">
    <property type="entry name" value="ALPHA-D-GLUCOSE 1-PHOSPHATE PHOSPHATASE"/>
    <property type="match status" value="1"/>
</dbReference>
<dbReference type="InterPro" id="IPR006439">
    <property type="entry name" value="HAD-SF_hydro_IA"/>
</dbReference>
<dbReference type="AlphaFoldDB" id="A0A379LXJ5"/>
<keyword evidence="3" id="KW-1185">Reference proteome</keyword>
<dbReference type="InterPro" id="IPR036412">
    <property type="entry name" value="HAD-like_sf"/>
</dbReference>
<gene>
    <name evidence="2" type="ORF">NCTC13296_01609</name>
</gene>
<dbReference type="GO" id="GO:0016787">
    <property type="term" value="F:hydrolase activity"/>
    <property type="evidence" value="ECO:0007669"/>
    <property type="project" value="UniProtKB-KW"/>
</dbReference>
<keyword evidence="2" id="KW-0378">Hydrolase</keyword>
<dbReference type="Proteomes" id="UP000254569">
    <property type="component" value="Unassembled WGS sequence"/>
</dbReference>